<sequence length="125" mass="14096">MSKSVRDLFQEFESQHVIADDFQLHILKVKVDESGEVEQLGNAQPVTKIEIDSDNKECLLHFEESTSDCVTVLDAKSVFVNAVLDYEVCAAQDKENDDAYIRLDTPLIGFGEHVELKVFFAICQV</sequence>
<dbReference type="EMBL" id="AAVT01000004">
    <property type="protein sequence ID" value="EAW31167.1"/>
    <property type="molecule type" value="Genomic_DNA"/>
</dbReference>
<dbReference type="Proteomes" id="UP000004931">
    <property type="component" value="Unassembled WGS sequence"/>
</dbReference>
<dbReference type="STRING" id="247633.GP2143_03563"/>
<reference evidence="1 2" key="1">
    <citation type="journal article" date="2010" name="J. Bacteriol.">
        <title>Genome sequence of the oligotrophic marine Gammaproteobacterium HTCC2143, isolated from the Oregon Coast.</title>
        <authorList>
            <person name="Oh H.M."/>
            <person name="Kang I."/>
            <person name="Ferriera S."/>
            <person name="Giovannoni S.J."/>
            <person name="Cho J.C."/>
        </authorList>
    </citation>
    <scope>NUCLEOTIDE SEQUENCE [LARGE SCALE GENOMIC DNA]</scope>
    <source>
        <strain evidence="1 2">HTCC2143</strain>
    </source>
</reference>
<dbReference type="OrthoDB" id="7061114at2"/>
<comment type="caution">
    <text evidence="1">The sequence shown here is derived from an EMBL/GenBank/DDBJ whole genome shotgun (WGS) entry which is preliminary data.</text>
</comment>
<accession>A0YD64</accession>
<gene>
    <name evidence="1" type="ORF">GP2143_03563</name>
</gene>
<dbReference type="AlphaFoldDB" id="A0YD64"/>
<name>A0YD64_9GAMM</name>
<proteinExistence type="predicted"/>
<evidence type="ECO:0000313" key="2">
    <source>
        <dbReference type="Proteomes" id="UP000004931"/>
    </source>
</evidence>
<protein>
    <submittedName>
        <fullName evidence="1">Uncharacterized protein</fullName>
    </submittedName>
</protein>
<evidence type="ECO:0000313" key="1">
    <source>
        <dbReference type="EMBL" id="EAW31167.1"/>
    </source>
</evidence>
<keyword evidence="2" id="KW-1185">Reference proteome</keyword>
<organism evidence="1 2">
    <name type="scientific">marine gamma proteobacterium HTCC2143</name>
    <dbReference type="NCBI Taxonomy" id="247633"/>
    <lineage>
        <taxon>Bacteria</taxon>
        <taxon>Pseudomonadati</taxon>
        <taxon>Pseudomonadota</taxon>
        <taxon>Gammaproteobacteria</taxon>
        <taxon>Cellvibrionales</taxon>
        <taxon>Spongiibacteraceae</taxon>
        <taxon>BD1-7 clade</taxon>
    </lineage>
</organism>